<dbReference type="eggNOG" id="ENOG502SKAS">
    <property type="taxonomic scope" value="Eukaryota"/>
</dbReference>
<dbReference type="GO" id="GO:0001228">
    <property type="term" value="F:DNA-binding transcription activator activity, RNA polymerase II-specific"/>
    <property type="evidence" value="ECO:0007669"/>
    <property type="project" value="TreeGrafter"/>
</dbReference>
<dbReference type="SUPFAM" id="SSF57701">
    <property type="entry name" value="Zn2/Cys6 DNA-binding domain"/>
    <property type="match status" value="1"/>
</dbReference>
<keyword evidence="4" id="KW-0539">Nucleus</keyword>
<proteinExistence type="predicted"/>
<dbReference type="Pfam" id="PF00172">
    <property type="entry name" value="Zn_clus"/>
    <property type="match status" value="1"/>
</dbReference>
<dbReference type="SMART" id="SM00066">
    <property type="entry name" value="GAL4"/>
    <property type="match status" value="1"/>
</dbReference>
<dbReference type="EMBL" id="EQ962656">
    <property type="protein sequence ID" value="EED16442.1"/>
    <property type="molecule type" value="Genomic_DNA"/>
</dbReference>
<dbReference type="PANTHER" id="PTHR47784">
    <property type="entry name" value="STEROL UPTAKE CONTROL PROTEIN 2"/>
    <property type="match status" value="1"/>
</dbReference>
<dbReference type="InterPro" id="IPR036864">
    <property type="entry name" value="Zn2-C6_fun-type_DNA-bd_sf"/>
</dbReference>
<dbReference type="STRING" id="441959.B8MHW2"/>
<dbReference type="Gene3D" id="4.10.240.10">
    <property type="entry name" value="Zn(2)-C6 fungal-type DNA-binding domain"/>
    <property type="match status" value="1"/>
</dbReference>
<evidence type="ECO:0000256" key="2">
    <source>
        <dbReference type="ARBA" id="ARBA00023125"/>
    </source>
</evidence>
<dbReference type="PhylomeDB" id="B8MHW2"/>
<dbReference type="HOGENOM" id="CLU_019849_1_0_1"/>
<reference evidence="7" key="1">
    <citation type="journal article" date="2015" name="Genome Announc.">
        <title>Genome sequence of the AIDS-associated pathogen Penicillium marneffei (ATCC18224) and its near taxonomic relative Talaromyces stipitatus (ATCC10500).</title>
        <authorList>
            <person name="Nierman W.C."/>
            <person name="Fedorova-Abrams N.D."/>
            <person name="Andrianopoulos A."/>
        </authorList>
    </citation>
    <scope>NUCLEOTIDE SEQUENCE [LARGE SCALE GENOMIC DNA]</scope>
    <source>
        <strain evidence="7">ATCC 10500 / CBS 375.48 / QM 6759 / NRRL 1006</strain>
    </source>
</reference>
<feature type="domain" description="Zn(2)-C6 fungal-type" evidence="5">
    <location>
        <begin position="73"/>
        <end position="100"/>
    </location>
</feature>
<dbReference type="VEuPathDB" id="FungiDB:TSTA_015300"/>
<evidence type="ECO:0000313" key="6">
    <source>
        <dbReference type="EMBL" id="EED16442.1"/>
    </source>
</evidence>
<evidence type="ECO:0000256" key="1">
    <source>
        <dbReference type="ARBA" id="ARBA00023015"/>
    </source>
</evidence>
<evidence type="ECO:0000256" key="4">
    <source>
        <dbReference type="ARBA" id="ARBA00023242"/>
    </source>
</evidence>
<accession>B8MHW2</accession>
<dbReference type="InterPro" id="IPR001138">
    <property type="entry name" value="Zn2Cys6_DnaBD"/>
</dbReference>
<dbReference type="GO" id="GO:0003677">
    <property type="term" value="F:DNA binding"/>
    <property type="evidence" value="ECO:0007669"/>
    <property type="project" value="UniProtKB-KW"/>
</dbReference>
<dbReference type="OMA" id="HWDKETR"/>
<keyword evidence="2" id="KW-0238">DNA-binding</keyword>
<dbReference type="PROSITE" id="PS00463">
    <property type="entry name" value="ZN2_CY6_FUNGAL_1"/>
    <property type="match status" value="1"/>
</dbReference>
<keyword evidence="1" id="KW-0805">Transcription regulation</keyword>
<dbReference type="AlphaFoldDB" id="B8MHW2"/>
<dbReference type="RefSeq" id="XP_002483676.1">
    <property type="nucleotide sequence ID" value="XM_002483631.1"/>
</dbReference>
<keyword evidence="3" id="KW-0804">Transcription</keyword>
<name>B8MHW2_TALSN</name>
<organism evidence="6 7">
    <name type="scientific">Talaromyces stipitatus (strain ATCC 10500 / CBS 375.48 / QM 6759 / NRRL 1006)</name>
    <name type="common">Penicillium stipitatum</name>
    <dbReference type="NCBI Taxonomy" id="441959"/>
    <lineage>
        <taxon>Eukaryota</taxon>
        <taxon>Fungi</taxon>
        <taxon>Dikarya</taxon>
        <taxon>Ascomycota</taxon>
        <taxon>Pezizomycotina</taxon>
        <taxon>Eurotiomycetes</taxon>
        <taxon>Eurotiomycetidae</taxon>
        <taxon>Eurotiales</taxon>
        <taxon>Trichocomaceae</taxon>
        <taxon>Talaromyces</taxon>
        <taxon>Talaromyces sect. Talaromyces</taxon>
    </lineage>
</organism>
<protein>
    <recommendedName>
        <fullName evidence="5">Zn(2)-C6 fungal-type domain-containing protein</fullName>
    </recommendedName>
</protein>
<dbReference type="InterPro" id="IPR053157">
    <property type="entry name" value="Sterol_Uptake_Regulator"/>
</dbReference>
<dbReference type="InParanoid" id="B8MHW2"/>
<evidence type="ECO:0000259" key="5">
    <source>
        <dbReference type="PROSITE" id="PS50048"/>
    </source>
</evidence>
<sequence length="532" mass="60613">MRNHILSRFPRCDKKNHLSCMFTYSDCKVVSMSTLFTNTILVPLELGQAPTLQTIGVLDPPRKKRPHSKSRRGCVACKRRRVKCDERLPCSGCAKRNIQCLQPPTQHVIGASLSTTSAHCKMDMDPTISLLHLELFHHWDKETRATLVFPQIWPVVMQRAFNEDFIMSAILCVAAMHLVTLCPQNTKYSRASMQLIVKTVQLFRKNLSRPLTRDNCEALMGTALLINYISWSDLGFLDDNNNTEFAQPADIRLNLAQDQLFLLSPGIVRVWFEAMPVFIKEGSVFTQLTQQDPRLNIERALVRRGEDPTRFVEPFMKIWDDNAGCTTNRADIHDSTGAERPTSYAWRLLLGLETELLSCRGRNTIPCDEGRDKEKVLVRLRDTVTKITTQSTSLDHDNPSQQSPRSSFEYITRRISPLLCCATLLESAAESDPTIRTEFEADLEQLFYGFPIFCCGPFAQLMPQRDSRALVFLFYFYRAARILLSPGGRCWWASARSRVMEEAILKELRVSGLNALNIQQFNVIRPEAVSVL</sequence>
<keyword evidence="7" id="KW-1185">Reference proteome</keyword>
<gene>
    <name evidence="6" type="ORF">TSTA_015300</name>
</gene>
<dbReference type="GO" id="GO:0008270">
    <property type="term" value="F:zinc ion binding"/>
    <property type="evidence" value="ECO:0007669"/>
    <property type="project" value="InterPro"/>
</dbReference>
<evidence type="ECO:0000256" key="3">
    <source>
        <dbReference type="ARBA" id="ARBA00023163"/>
    </source>
</evidence>
<dbReference type="OrthoDB" id="416217at2759"/>
<dbReference type="PANTHER" id="PTHR47784:SF5">
    <property type="entry name" value="STEROL UPTAKE CONTROL PROTEIN 2"/>
    <property type="match status" value="1"/>
</dbReference>
<dbReference type="GeneID" id="8106272"/>
<evidence type="ECO:0000313" key="7">
    <source>
        <dbReference type="Proteomes" id="UP000001745"/>
    </source>
</evidence>
<dbReference type="PROSITE" id="PS50048">
    <property type="entry name" value="ZN2_CY6_FUNGAL_2"/>
    <property type="match status" value="1"/>
</dbReference>
<dbReference type="CDD" id="cd00067">
    <property type="entry name" value="GAL4"/>
    <property type="match status" value="1"/>
</dbReference>
<dbReference type="Proteomes" id="UP000001745">
    <property type="component" value="Unassembled WGS sequence"/>
</dbReference>